<dbReference type="CDD" id="cd03812">
    <property type="entry name" value="GT4_CapH-like"/>
    <property type="match status" value="1"/>
</dbReference>
<evidence type="ECO:0000259" key="1">
    <source>
        <dbReference type="Pfam" id="PF00534"/>
    </source>
</evidence>
<dbReference type="AlphaFoldDB" id="A0A6G8I1M2"/>
<dbReference type="PANTHER" id="PTHR45947">
    <property type="entry name" value="SULFOQUINOVOSYL TRANSFERASE SQD2"/>
    <property type="match status" value="1"/>
</dbReference>
<dbReference type="SUPFAM" id="SSF53756">
    <property type="entry name" value="UDP-Glycosyltransferase/glycogen phosphorylase"/>
    <property type="match status" value="1"/>
</dbReference>
<organism evidence="3 4">
    <name type="scientific">Streptococcus ruminicola</name>
    <dbReference type="NCBI Taxonomy" id="2686210"/>
    <lineage>
        <taxon>Bacteria</taxon>
        <taxon>Bacillati</taxon>
        <taxon>Bacillota</taxon>
        <taxon>Bacilli</taxon>
        <taxon>Lactobacillales</taxon>
        <taxon>Streptococcaceae</taxon>
        <taxon>Streptococcus</taxon>
    </lineage>
</organism>
<evidence type="ECO:0000313" key="3">
    <source>
        <dbReference type="EMBL" id="QIM47009.1"/>
    </source>
</evidence>
<dbReference type="RefSeq" id="WP_074639175.1">
    <property type="nucleotide sequence ID" value="NZ_CP046919.1"/>
</dbReference>
<dbReference type="PANTHER" id="PTHR45947:SF3">
    <property type="entry name" value="SULFOQUINOVOSYL TRANSFERASE SQD2"/>
    <property type="match status" value="1"/>
</dbReference>
<protein>
    <submittedName>
        <fullName evidence="3">Glycosyltransferase</fullName>
    </submittedName>
</protein>
<dbReference type="Proteomes" id="UP000503166">
    <property type="component" value="Chromosome"/>
</dbReference>
<feature type="domain" description="Glycosyl transferase family 1" evidence="1">
    <location>
        <begin position="188"/>
        <end position="301"/>
    </location>
</feature>
<dbReference type="Pfam" id="PF00534">
    <property type="entry name" value="Glycos_transf_1"/>
    <property type="match status" value="1"/>
</dbReference>
<dbReference type="Pfam" id="PF13439">
    <property type="entry name" value="Glyco_transf_4"/>
    <property type="match status" value="1"/>
</dbReference>
<name>A0A6G8I1M2_9STRE</name>
<dbReference type="InterPro" id="IPR001296">
    <property type="entry name" value="Glyco_trans_1"/>
</dbReference>
<evidence type="ECO:0000259" key="2">
    <source>
        <dbReference type="Pfam" id="PF13439"/>
    </source>
</evidence>
<dbReference type="EMBL" id="CP046919">
    <property type="protein sequence ID" value="QIM47009.1"/>
    <property type="molecule type" value="Genomic_DNA"/>
</dbReference>
<evidence type="ECO:0000313" key="4">
    <source>
        <dbReference type="Proteomes" id="UP000503166"/>
    </source>
</evidence>
<dbReference type="InterPro" id="IPR050194">
    <property type="entry name" value="Glycosyltransferase_grp1"/>
</dbReference>
<accession>A0A6G8I1M2</accession>
<dbReference type="InterPro" id="IPR028098">
    <property type="entry name" value="Glyco_trans_4-like_N"/>
</dbReference>
<keyword evidence="3" id="KW-0808">Transferase</keyword>
<dbReference type="Gene3D" id="3.40.50.2000">
    <property type="entry name" value="Glycogen Phosphorylase B"/>
    <property type="match status" value="2"/>
</dbReference>
<dbReference type="KEGG" id="srum:GPZ88_08175"/>
<proteinExistence type="predicted"/>
<feature type="domain" description="Glycosyltransferase subfamily 4-like N-terminal" evidence="2">
    <location>
        <begin position="19"/>
        <end position="177"/>
    </location>
</feature>
<sequence>MIKEKPVRVAHIIGKWVGGGVESVVMNYYRHIDRSKIQFDFICDDDSTNIPYDEIKELGGKVILVPPYQKVIKYHRELKKILKNGKYQIVHSHINTLSVFSLFAAKRAGVKVRIAHSHSTTNKREKKKNLLKQILRPFSKVFATDYMCCSELAGRWLFGNKTYDEGKVYLLNNAVDLKIFHYDENLRKAKRKELMIHNSTLVIGHIGRFVEQKNHSFLIDIFFEIHKKYSDSILLLAGQGPLLEAVKRKVETLSLSDCVFFLGQRSDVHELYQVYDVFVLPSLYEGLPVVGVEAQATGLLCYFSKDMTKETKILESTIFKPLDTSAKDWSENILSSFQSHRRDHTDKIVSRKGFDILDESHKLLGKYLGMIESEIEN</sequence>
<gene>
    <name evidence="3" type="ORF">GPZ88_08175</name>
</gene>
<reference evidence="3 4" key="1">
    <citation type="submission" date="2019-12" db="EMBL/GenBank/DDBJ databases">
        <title>Complete genome sequence of Streptococcus sp. CNU G2 isolated frome Bos taurus coreanae.</title>
        <authorList>
            <person name="Park S.Y."/>
            <person name="Kim J.H."/>
            <person name="Seo S.W."/>
        </authorList>
    </citation>
    <scope>NUCLEOTIDE SEQUENCE [LARGE SCALE GENOMIC DNA]</scope>
    <source>
        <strain evidence="3 4">CNU G2</strain>
    </source>
</reference>
<dbReference type="GO" id="GO:0016757">
    <property type="term" value="F:glycosyltransferase activity"/>
    <property type="evidence" value="ECO:0007669"/>
    <property type="project" value="InterPro"/>
</dbReference>